<sequence>MMLSGYFKNPETLKLHLIKHQQLAERDNFVSLVEFYDNCNIVIENIKESILKLYYERKKELYWILSKQKTENVDTKDIQKDIDFLKPNDFKTPLLFITNQQFTGHLSYSDIEFIEDTIKQIFVYVDEKKDYTLPCNEGNFYYSGSENKLYSGKEFFSKIYLTTDNLKFPVNCPDLIPKYYDFALAEYLKSEKEKSKLMFSNVWVTKEFIVLEFKKLKSLINGLTDFIEKNKHYTFKSKENQLKYSKKYSEFLNEKLKELDKIEDKEPQQIENNKPNEVKKTLKDFFNSDVSSKVIETLQNDFKDYKGKKMAYLIYLLDKEFNLINYSLNSKNDSRKHFVETLTNNSIKMQGINKYFDDVKINIRLFEKDSIYTNIKDKLTKTIK</sequence>
<comment type="caution">
    <text evidence="1">The sequence shown here is derived from an EMBL/GenBank/DDBJ whole genome shotgun (WGS) entry which is preliminary data.</text>
</comment>
<accession>A0A2S7WHM4</accession>
<dbReference type="AlphaFoldDB" id="A0A2S7WHM4"/>
<evidence type="ECO:0000313" key="2">
    <source>
        <dbReference type="Proteomes" id="UP000239068"/>
    </source>
</evidence>
<keyword evidence="2" id="KW-1185">Reference proteome</keyword>
<dbReference type="EMBL" id="MSCM01000002">
    <property type="protein sequence ID" value="PQJ77114.1"/>
    <property type="molecule type" value="Genomic_DNA"/>
</dbReference>
<protein>
    <submittedName>
        <fullName evidence="1">Uncharacterized protein</fullName>
    </submittedName>
</protein>
<proteinExistence type="predicted"/>
<organism evidence="1 2">
    <name type="scientific">Polaribacter glomeratus</name>
    <dbReference type="NCBI Taxonomy" id="102"/>
    <lineage>
        <taxon>Bacteria</taxon>
        <taxon>Pseudomonadati</taxon>
        <taxon>Bacteroidota</taxon>
        <taxon>Flavobacteriia</taxon>
        <taxon>Flavobacteriales</taxon>
        <taxon>Flavobacteriaceae</taxon>
    </lineage>
</organism>
<dbReference type="Proteomes" id="UP000239068">
    <property type="component" value="Unassembled WGS sequence"/>
</dbReference>
<reference evidence="1 2" key="1">
    <citation type="submission" date="2016-12" db="EMBL/GenBank/DDBJ databases">
        <title>Trade-off between light-utilization and light-protection in marine flavobacteria.</title>
        <authorList>
            <person name="Kumagai Y."/>
            <person name="Yoshizawa S."/>
            <person name="Kogure K."/>
            <person name="Iwasaki W."/>
        </authorList>
    </citation>
    <scope>NUCLEOTIDE SEQUENCE [LARGE SCALE GENOMIC DNA]</scope>
    <source>
        <strain evidence="1 2">ATCC 43844</strain>
    </source>
</reference>
<name>A0A2S7WHM4_9FLAO</name>
<gene>
    <name evidence="1" type="ORF">BTO16_14800</name>
</gene>
<evidence type="ECO:0000313" key="1">
    <source>
        <dbReference type="EMBL" id="PQJ77114.1"/>
    </source>
</evidence>